<sequence length="1267" mass="143920">MIEITGNDIKELNDTDLRSLVGLLCEAELRSAGLPVAGVTWGGHQNASDGGLDVRVEITAALHNDSFIPRSGTGFQVKKPDMPRSEIISEMRPEGELRQVIKDLADTDGAYIIVSSQGSTSDLSLRNRKAAMQHAVSDYANSSRIKLDFYDRERVAGWVRTHPALVLWVREKIGRPIHGWKTYDNWANCPGGIEEEYITDAHVRLYNATNTNPEGISIVDGINELKNILIRPGSSVRLVGLSGVGKTRLIQALFDERICEKPLNRSQVFYSDSSDSPFPDPRNFAERLIALQNPIVLVIDNCPPDLHRRLTSICSAAGSLISLITIEYDVREDQPEETEVYHLEPASVELIEKVMLARFGHISQVSVRTIAEFSGGNARIAITLARTIERGEDISRLRDQELFERLFFQRNIPDSKLQKAAEVCSLVYSFDCRTGEDENTELTLLGSLLEMSVRELYENISELKRRDLVQQRSNWRAVLPHAVANRLAARALENIPNSDITKIFLSGGSERLLTSFSRRLGYLHNCAAAKEIVRDWLSDTGILRDIRNLDELGINLFRNIAPVDPALILFTIENVVNQKDDEYFFTRKNNHFRYFTRLLRSIAYDQELFERSTHLLCQFALSENSNENTDSIRSLLNSLFYIYLSGTHATPVQRLNLISRLIESESEVRVNLGVSLLSAALESWHFSSPYNFEFGAHARDFGYSPKNKEDIKEWYKLFLDYVVTVAVSENPASIKLMSLLAKKFRGLWTRAAMYDELETAVRTISAKVSWSEGWVTVKSTKRYDGKNMKLDIISRLDKLADLLEPINLLDQIKLYTLSGTRTTLDLVDTVDDENASDIYALVEEKTRSFGRKIRTQMNIFNELLPELLSNDGIRIFDFGQGLAEGNDDPRDIWDDILGQLLLIDESRRNYQLLRGFLNTLSKTNTTLSEALLDEAITNKVLSVAFPFIQTSVDITQKGVSRLMQSLELGDAPIWQYGNLAYGKTHETIDDIDICELLRKISSQSEGIDVAIDILQMRLHGKTKNDVSELIATLGQELLVHYTFSRKNALRKDYTLANIIDCCFDNEAGTENARIVLTKIAIALENYDISTTDYDQSLYSLASSNALVFMDVFLGKSDHLNYRIAQLFSEDIATQRNPILAIKDEVILRWCNVDPTTRYPVAVSVIVPYRNFGTGLQWTPLAMNLIDNSSDPILILNKLKSTFRPTSWSGSRSEILQTRLPLLLELQNHEDPIIRDWAIQEERIFVEEIRLEREWELKHERERNERFE</sequence>
<dbReference type="EMBL" id="JAGGLB010000008">
    <property type="protein sequence ID" value="MBP1991184.1"/>
    <property type="molecule type" value="Genomic_DNA"/>
</dbReference>
<dbReference type="InterPro" id="IPR027417">
    <property type="entry name" value="P-loop_NTPase"/>
</dbReference>
<evidence type="ECO:0000313" key="2">
    <source>
        <dbReference type="Proteomes" id="UP001519287"/>
    </source>
</evidence>
<keyword evidence="2" id="KW-1185">Reference proteome</keyword>
<organism evidence="1 2">
    <name type="scientific">Paenibacillus eucommiae</name>
    <dbReference type="NCBI Taxonomy" id="1355755"/>
    <lineage>
        <taxon>Bacteria</taxon>
        <taxon>Bacillati</taxon>
        <taxon>Bacillota</taxon>
        <taxon>Bacilli</taxon>
        <taxon>Bacillales</taxon>
        <taxon>Paenibacillaceae</taxon>
        <taxon>Paenibacillus</taxon>
    </lineage>
</organism>
<dbReference type="RefSeq" id="WP_209971954.1">
    <property type="nucleotide sequence ID" value="NZ_JAGGLB010000008.1"/>
</dbReference>
<reference evidence="1 2" key="1">
    <citation type="submission" date="2021-03" db="EMBL/GenBank/DDBJ databases">
        <title>Genomic Encyclopedia of Type Strains, Phase IV (KMG-IV): sequencing the most valuable type-strain genomes for metagenomic binning, comparative biology and taxonomic classification.</title>
        <authorList>
            <person name="Goeker M."/>
        </authorList>
    </citation>
    <scope>NUCLEOTIDE SEQUENCE [LARGE SCALE GENOMIC DNA]</scope>
    <source>
        <strain evidence="1 2">DSM 26048</strain>
    </source>
</reference>
<proteinExistence type="predicted"/>
<evidence type="ECO:0008006" key="3">
    <source>
        <dbReference type="Google" id="ProtNLM"/>
    </source>
</evidence>
<protein>
    <recommendedName>
        <fullName evidence="3">Restriction endonuclease type IV Mrr domain-containing protein</fullName>
    </recommendedName>
</protein>
<dbReference type="Proteomes" id="UP001519287">
    <property type="component" value="Unassembled WGS sequence"/>
</dbReference>
<name>A0ABS4IXA5_9BACL</name>
<dbReference type="SUPFAM" id="SSF52540">
    <property type="entry name" value="P-loop containing nucleoside triphosphate hydrolases"/>
    <property type="match status" value="1"/>
</dbReference>
<comment type="caution">
    <text evidence="1">The sequence shown here is derived from an EMBL/GenBank/DDBJ whole genome shotgun (WGS) entry which is preliminary data.</text>
</comment>
<gene>
    <name evidence="1" type="ORF">J2Z66_002791</name>
</gene>
<dbReference type="Gene3D" id="3.40.50.300">
    <property type="entry name" value="P-loop containing nucleotide triphosphate hydrolases"/>
    <property type="match status" value="1"/>
</dbReference>
<accession>A0ABS4IXA5</accession>
<evidence type="ECO:0000313" key="1">
    <source>
        <dbReference type="EMBL" id="MBP1991184.1"/>
    </source>
</evidence>